<keyword evidence="4 5" id="KW-0472">Membrane</keyword>
<sequence length="951" mass="105800">MTTQPNAQPRRGGRALAPTLAVLAVLIIGFLLFSRIWTDFLWFRSVETPQVFTIRWTNTILLFAVFFVLSVAVVLINLLVARRLDADKRAKNKQQTGLFVLVSIAVGVVSGLSAINQLDTFLGWRNKTDFGRPAPFFESLDASFFVFDIPWWRFVVQQVGWIFVFGLMAAAVYYFMRANSGSIKIDPIQLQRGQMPQMQLNNPFNAKAQSHLSALAGILFLVLSAWMVLHRLSFAFSDNDALFTGVGYTDHHSRIVATTIMAAVLLVIAIAFFVNIKLRRWLIPGAGIAVALVTALIAQMIVPGLIQSLRVNPSEPVMERPYIEKQIAETRFAYGIEDTEVVDYQAKTDVSAGQLRADAVALPGIRLMDPEVIAPTFEQLQQVRGYYSFPDVLDVDRYTIDGQETDAIVAVREIDRKGLPEQNQTWNNIHTVYTHGYALVGAYGNRRQASGEPEWITRDIPPVGELDQDQARIYFGEKTDTYSIVGAPEGTEPVELDTPGGNEESGGETYTTYNGKGGVPIGNLLTRAAYAARFGDINMLLSSRVNSESQILYDRTPAERVRQIAPWLNIDQDPYPAVVDGRVVWLLDGYTTSNTFPNSQRVDLRDATSDSSSIWSSTGVAREDVNYMRNSVKAVVDAYDGTVSLYAWDEEDPILQTWNKAYPGILKNKSEISDDMLNHLRYPQDMFKVQRQVLGRYHMTDPMAWYQQSDLWVIPNDPRAKDTKEPPYFLSIKWPGEEKAVFSQTAVFVPNERENLGAYMAVVADAADEDYGKIRVLRLSDTHQVPGPNQTYNAIQTDQRVQQALLPFTTQGAAEAVYGNLLTLPLGGGLIYVEPIYTRGKTQGAYPVLRFIAVRFGDHIGIGETLQESLDMVFEGDAGVDTGEKITPSEGNAGQTEQPKVGREASKAKLQEAASAYQAADKALRDGNLGEYQKQIGIARQRMEEADKALG</sequence>
<name>S2W2T7_9ACTN</name>
<dbReference type="EMBL" id="AGZR01000008">
    <property type="protein sequence ID" value="EPD32650.1"/>
    <property type="molecule type" value="Genomic_DNA"/>
</dbReference>
<evidence type="ECO:0000256" key="5">
    <source>
        <dbReference type="HAMAP-Rule" id="MF_01600"/>
    </source>
</evidence>
<dbReference type="STRING" id="883161.HMPREF9306_01349"/>
<feature type="transmembrane region" description="Helical" evidence="5">
    <location>
        <begin position="97"/>
        <end position="115"/>
    </location>
</feature>
<dbReference type="Pfam" id="PF03699">
    <property type="entry name" value="UPF0182"/>
    <property type="match status" value="1"/>
</dbReference>
<dbReference type="HOGENOM" id="CLU_007733_1_0_11"/>
<keyword evidence="3 5" id="KW-1133">Transmembrane helix</keyword>
<dbReference type="OrthoDB" id="9763654at2"/>
<reference evidence="7 8" key="1">
    <citation type="submission" date="2013-04" db="EMBL/GenBank/DDBJ databases">
        <title>The Genome Sequence of Propionimicrobium lymphophilum ACS-093-V-SCH5.</title>
        <authorList>
            <consortium name="The Broad Institute Genomics Platform"/>
            <person name="Earl A."/>
            <person name="Ward D."/>
            <person name="Feldgarden M."/>
            <person name="Gevers D."/>
            <person name="Saerens B."/>
            <person name="Vaneechoutte M."/>
            <person name="Walker B."/>
            <person name="Young S."/>
            <person name="Zeng Q."/>
            <person name="Gargeya S."/>
            <person name="Fitzgerald M."/>
            <person name="Haas B."/>
            <person name="Abouelleil A."/>
            <person name="Allen A.W."/>
            <person name="Alvarado L."/>
            <person name="Arachchi H.M."/>
            <person name="Berlin A.M."/>
            <person name="Chapman S.B."/>
            <person name="Gainer-Dewar J."/>
            <person name="Goldberg J."/>
            <person name="Griggs A."/>
            <person name="Gujja S."/>
            <person name="Hansen M."/>
            <person name="Howarth C."/>
            <person name="Imamovic A."/>
            <person name="Ireland A."/>
            <person name="Larimer J."/>
            <person name="McCowan C."/>
            <person name="Murphy C."/>
            <person name="Pearson M."/>
            <person name="Poon T.W."/>
            <person name="Priest M."/>
            <person name="Roberts A."/>
            <person name="Saif S."/>
            <person name="Shea T."/>
            <person name="Sisk P."/>
            <person name="Sykes S."/>
            <person name="Wortman J."/>
            <person name="Nusbaum C."/>
            <person name="Birren B."/>
        </authorList>
    </citation>
    <scope>NUCLEOTIDE SEQUENCE [LARGE SCALE GENOMIC DNA]</scope>
    <source>
        <strain evidence="7 8">ACS-093-V-SCH5</strain>
    </source>
</reference>
<feature type="compositionally biased region" description="Polar residues" evidence="6">
    <location>
        <begin position="889"/>
        <end position="898"/>
    </location>
</feature>
<evidence type="ECO:0000256" key="1">
    <source>
        <dbReference type="ARBA" id="ARBA00022475"/>
    </source>
</evidence>
<dbReference type="PANTHER" id="PTHR39344">
    <property type="entry name" value="UPF0182 PROTEIN SLL1060"/>
    <property type="match status" value="1"/>
</dbReference>
<dbReference type="PATRIC" id="fig|883161.3.peg.1343"/>
<accession>S2W2T7</accession>
<dbReference type="GO" id="GO:0005576">
    <property type="term" value="C:extracellular region"/>
    <property type="evidence" value="ECO:0007669"/>
    <property type="project" value="TreeGrafter"/>
</dbReference>
<feature type="transmembrane region" description="Helical" evidence="5">
    <location>
        <begin position="254"/>
        <end position="274"/>
    </location>
</feature>
<keyword evidence="2 5" id="KW-0812">Transmembrane</keyword>
<feature type="transmembrane region" description="Helical" evidence="5">
    <location>
        <begin position="154"/>
        <end position="175"/>
    </location>
</feature>
<gene>
    <name evidence="7" type="ORF">HMPREF9306_01349</name>
</gene>
<evidence type="ECO:0000313" key="7">
    <source>
        <dbReference type="EMBL" id="EPD32650.1"/>
    </source>
</evidence>
<feature type="transmembrane region" description="Helical" evidence="5">
    <location>
        <begin position="56"/>
        <end position="76"/>
    </location>
</feature>
<evidence type="ECO:0000256" key="2">
    <source>
        <dbReference type="ARBA" id="ARBA00022692"/>
    </source>
</evidence>
<feature type="transmembrane region" description="Helical" evidence="5">
    <location>
        <begin position="212"/>
        <end position="234"/>
    </location>
</feature>
<feature type="transmembrane region" description="Helical" evidence="5">
    <location>
        <begin position="281"/>
        <end position="306"/>
    </location>
</feature>
<dbReference type="InterPro" id="IPR005372">
    <property type="entry name" value="UPF0182"/>
</dbReference>
<feature type="transmembrane region" description="Helical" evidence="5">
    <location>
        <begin position="15"/>
        <end position="36"/>
    </location>
</feature>
<dbReference type="HAMAP" id="MF_01600">
    <property type="entry name" value="UPF0182"/>
    <property type="match status" value="1"/>
</dbReference>
<evidence type="ECO:0000256" key="6">
    <source>
        <dbReference type="SAM" id="MobiDB-lite"/>
    </source>
</evidence>
<protein>
    <recommendedName>
        <fullName evidence="5">UPF0182 protein HMPREF9306_01349</fullName>
    </recommendedName>
</protein>
<feature type="region of interest" description="Disordered" evidence="6">
    <location>
        <begin position="882"/>
        <end position="907"/>
    </location>
</feature>
<keyword evidence="1 5" id="KW-1003">Cell membrane</keyword>
<evidence type="ECO:0000256" key="3">
    <source>
        <dbReference type="ARBA" id="ARBA00022989"/>
    </source>
</evidence>
<feature type="region of interest" description="Disordered" evidence="6">
    <location>
        <begin position="488"/>
        <end position="507"/>
    </location>
</feature>
<comment type="subcellular location">
    <subcellularLocation>
        <location evidence="5">Cell membrane</location>
        <topology evidence="5">Multi-pass membrane protein</topology>
    </subcellularLocation>
</comment>
<dbReference type="GO" id="GO:0005886">
    <property type="term" value="C:plasma membrane"/>
    <property type="evidence" value="ECO:0007669"/>
    <property type="project" value="UniProtKB-SubCell"/>
</dbReference>
<organism evidence="7 8">
    <name type="scientific">Propionimicrobium lymphophilum ACS-093-V-SCH5</name>
    <dbReference type="NCBI Taxonomy" id="883161"/>
    <lineage>
        <taxon>Bacteria</taxon>
        <taxon>Bacillati</taxon>
        <taxon>Actinomycetota</taxon>
        <taxon>Actinomycetes</taxon>
        <taxon>Propionibacteriales</taxon>
        <taxon>Propionibacteriaceae</taxon>
        <taxon>Propionimicrobium</taxon>
    </lineage>
</organism>
<dbReference type="PANTHER" id="PTHR39344:SF1">
    <property type="entry name" value="UPF0182 PROTEIN SLL1060"/>
    <property type="match status" value="1"/>
</dbReference>
<keyword evidence="8" id="KW-1185">Reference proteome</keyword>
<comment type="similarity">
    <text evidence="5">Belongs to the UPF0182 family.</text>
</comment>
<dbReference type="Proteomes" id="UP000014417">
    <property type="component" value="Unassembled WGS sequence"/>
</dbReference>
<dbReference type="RefSeq" id="WP_016456177.1">
    <property type="nucleotide sequence ID" value="NZ_KE150269.1"/>
</dbReference>
<evidence type="ECO:0000313" key="8">
    <source>
        <dbReference type="Proteomes" id="UP000014417"/>
    </source>
</evidence>
<comment type="caution">
    <text evidence="7">The sequence shown here is derived from an EMBL/GenBank/DDBJ whole genome shotgun (WGS) entry which is preliminary data.</text>
</comment>
<proteinExistence type="inferred from homology"/>
<evidence type="ECO:0000256" key="4">
    <source>
        <dbReference type="ARBA" id="ARBA00023136"/>
    </source>
</evidence>
<dbReference type="AlphaFoldDB" id="S2W2T7"/>